<feature type="non-terminal residue" evidence="1">
    <location>
        <position position="1"/>
    </location>
</feature>
<protein>
    <submittedName>
        <fullName evidence="1">Uncharacterized protein</fullName>
    </submittedName>
</protein>
<feature type="non-terminal residue" evidence="1">
    <location>
        <position position="158"/>
    </location>
</feature>
<gene>
    <name evidence="1" type="primary">ORF220680</name>
</gene>
<sequence length="158" mass="17883">SQIKNLHVLSSMVRKLRIQFPIDKETPLDLAIALVQSPKKIDVSMAASLPYVISAINACKSAQDEIIKCSDSTILAEKIETRDRLRRDLYDKLNTTLQELNQVPLQDRGKQVQEIVTALTTHYDTFTRIPIPSIPPIDSLIPTFEEWKSNKRGEVIEA</sequence>
<dbReference type="EMBL" id="HACG01052329">
    <property type="protein sequence ID" value="CEK99200.1"/>
    <property type="molecule type" value="Transcribed_RNA"/>
</dbReference>
<dbReference type="AlphaFoldDB" id="A0A0B7C415"/>
<name>A0A0B7C415_9EUPU</name>
<proteinExistence type="predicted"/>
<accession>A0A0B7C415</accession>
<organism evidence="1">
    <name type="scientific">Arion vulgaris</name>
    <dbReference type="NCBI Taxonomy" id="1028688"/>
    <lineage>
        <taxon>Eukaryota</taxon>
        <taxon>Metazoa</taxon>
        <taxon>Spiralia</taxon>
        <taxon>Lophotrochozoa</taxon>
        <taxon>Mollusca</taxon>
        <taxon>Gastropoda</taxon>
        <taxon>Heterobranchia</taxon>
        <taxon>Euthyneura</taxon>
        <taxon>Panpulmonata</taxon>
        <taxon>Eupulmonata</taxon>
        <taxon>Stylommatophora</taxon>
        <taxon>Helicina</taxon>
        <taxon>Arionoidea</taxon>
        <taxon>Arionidae</taxon>
        <taxon>Arion</taxon>
    </lineage>
</organism>
<evidence type="ECO:0000313" key="1">
    <source>
        <dbReference type="EMBL" id="CEK99200.1"/>
    </source>
</evidence>
<reference evidence="1" key="1">
    <citation type="submission" date="2014-12" db="EMBL/GenBank/DDBJ databases">
        <title>Insight into the proteome of Arion vulgaris.</title>
        <authorList>
            <person name="Aradska J."/>
            <person name="Bulat T."/>
            <person name="Smidak R."/>
            <person name="Sarate P."/>
            <person name="Gangsoo J."/>
            <person name="Sialana F."/>
            <person name="Bilban M."/>
            <person name="Lubec G."/>
        </authorList>
    </citation>
    <scope>NUCLEOTIDE SEQUENCE</scope>
    <source>
        <tissue evidence="1">Skin</tissue>
    </source>
</reference>